<reference evidence="1 2" key="1">
    <citation type="submission" date="2024-05" db="EMBL/GenBank/DDBJ databases">
        <authorList>
            <person name="Liu Q."/>
            <person name="Xin Y.-H."/>
        </authorList>
    </citation>
    <scope>NUCLEOTIDE SEQUENCE [LARGE SCALE GENOMIC DNA]</scope>
    <source>
        <strain evidence="1 2">CGMCC 1.10181</strain>
    </source>
</reference>
<dbReference type="InterPro" id="IPR007391">
    <property type="entry name" value="Vancomycin_resist_VanW"/>
</dbReference>
<sequence>MNDRLATAAALPIAGVPTRVSALVFAARASALRAHRLLRDITPGLAPLRHARAVALADAPVLATVRTPLWTGADGEKDRLLNAGKIQNLRCALRGLDGIEVEAGLILSFWRQVGRPVRRRGYVAGRELREGCMIATIGGGLCQLSNALYDAGLQAGLEIVERHPHTRIVPGSRAAAGRDATVFWNYLDLRMRGRRSFRIEARLTADDLELTIRGYGAGIEPPAPDFFAGREAHDCLSCGQTRCHRHDPDVEAASLPTAWLVDSATPEFSALYQERARSADTLHLSTRRFGAGARAWPAIAMEKTADLAALRRAFALRLAPVGTPRAGLMLAADARLAAAHARRLSSAHTHLVVAQSLLPHLWLSGALQGRSFEVLMDRLPVEALHHILDEAHSRHRESPTLGDFRAPEAIVTAEREALGAATRLITAHRAVAAYFPNGRAKLLDWGSAPPLPTKRGGRTFLFAGPALARKGAYAMRDAMRGLDIELLVERGAEESPDFWAGLNVRRLGRGEYPGEIAGVVLPALIEHRPQALLRALHAGLPVIATPACGIPPQPGLTLIAPDESRDLREALLATMTMY</sequence>
<evidence type="ECO:0000313" key="2">
    <source>
        <dbReference type="Proteomes" id="UP001419910"/>
    </source>
</evidence>
<organism evidence="1 2">
    <name type="scientific">Sphingomonas oligophenolica</name>
    <dbReference type="NCBI Taxonomy" id="301154"/>
    <lineage>
        <taxon>Bacteria</taxon>
        <taxon>Pseudomonadati</taxon>
        <taxon>Pseudomonadota</taxon>
        <taxon>Alphaproteobacteria</taxon>
        <taxon>Sphingomonadales</taxon>
        <taxon>Sphingomonadaceae</taxon>
        <taxon>Sphingomonas</taxon>
    </lineage>
</organism>
<dbReference type="RefSeq" id="WP_343889707.1">
    <property type="nucleotide sequence ID" value="NZ_BAAAEH010000023.1"/>
</dbReference>
<dbReference type="SUPFAM" id="SSF53756">
    <property type="entry name" value="UDP-Glycosyltransferase/glycogen phosphorylase"/>
    <property type="match status" value="1"/>
</dbReference>
<dbReference type="InterPro" id="IPR052913">
    <property type="entry name" value="Glycopeptide_resist_protein"/>
</dbReference>
<gene>
    <name evidence="1" type="ORF">ABC974_25140</name>
</gene>
<dbReference type="PANTHER" id="PTHR35788">
    <property type="entry name" value="EXPORTED PROTEIN-RELATED"/>
    <property type="match status" value="1"/>
</dbReference>
<dbReference type="EMBL" id="JBDIME010000036">
    <property type="protein sequence ID" value="MEN2792938.1"/>
    <property type="molecule type" value="Genomic_DNA"/>
</dbReference>
<protein>
    <submittedName>
        <fullName evidence="1">VanW family protein</fullName>
    </submittedName>
</protein>
<dbReference type="PANTHER" id="PTHR35788:SF1">
    <property type="entry name" value="EXPORTED PROTEIN"/>
    <property type="match status" value="1"/>
</dbReference>
<dbReference type="Pfam" id="PF04294">
    <property type="entry name" value="VanW"/>
    <property type="match status" value="1"/>
</dbReference>
<evidence type="ECO:0000313" key="1">
    <source>
        <dbReference type="EMBL" id="MEN2792938.1"/>
    </source>
</evidence>
<dbReference type="Proteomes" id="UP001419910">
    <property type="component" value="Unassembled WGS sequence"/>
</dbReference>
<keyword evidence="2" id="KW-1185">Reference proteome</keyword>
<name>A0ABU9YAV4_9SPHN</name>
<accession>A0ABU9YAV4</accession>
<proteinExistence type="predicted"/>
<comment type="caution">
    <text evidence="1">The sequence shown here is derived from an EMBL/GenBank/DDBJ whole genome shotgun (WGS) entry which is preliminary data.</text>
</comment>